<sequence length="131" mass="14321">MHLKSTIQALSTLLLLQTTTAAPASDIASRSSTDMIEARGECTWGFICGVIKNDPKSNRSLQVTNDWPKRDSGAWKWIGIGGSSTAVMKDADGFYVPSGCRATSVDDVLVWDAGKWHKINDLQEYTVKIIC</sequence>
<keyword evidence="3" id="KW-1185">Reference proteome</keyword>
<reference evidence="2" key="2">
    <citation type="submission" date="2023-05" db="EMBL/GenBank/DDBJ databases">
        <authorList>
            <consortium name="Lawrence Berkeley National Laboratory"/>
            <person name="Steindorff A."/>
            <person name="Hensen N."/>
            <person name="Bonometti L."/>
            <person name="Westerberg I."/>
            <person name="Brannstrom I.O."/>
            <person name="Guillou S."/>
            <person name="Cros-Aarteil S."/>
            <person name="Calhoun S."/>
            <person name="Haridas S."/>
            <person name="Kuo A."/>
            <person name="Mondo S."/>
            <person name="Pangilinan J."/>
            <person name="Riley R."/>
            <person name="Labutti K."/>
            <person name="Andreopoulos B."/>
            <person name="Lipzen A."/>
            <person name="Chen C."/>
            <person name="Yanf M."/>
            <person name="Daum C."/>
            <person name="Ng V."/>
            <person name="Clum A."/>
            <person name="Ohm R."/>
            <person name="Martin F."/>
            <person name="Silar P."/>
            <person name="Natvig D."/>
            <person name="Lalanne C."/>
            <person name="Gautier V."/>
            <person name="Ament-Velasquez S.L."/>
            <person name="Kruys A."/>
            <person name="Hutchinson M.I."/>
            <person name="Powell A.J."/>
            <person name="Barry K."/>
            <person name="Miller A.N."/>
            <person name="Grigoriev I.V."/>
            <person name="Debuchy R."/>
            <person name="Gladieux P."/>
            <person name="Thoren M.H."/>
            <person name="Johannesson H."/>
        </authorList>
    </citation>
    <scope>NUCLEOTIDE SEQUENCE</scope>
    <source>
        <strain evidence="2">CBS 315.58</strain>
    </source>
</reference>
<keyword evidence="1" id="KW-0732">Signal</keyword>
<dbReference type="AlphaFoldDB" id="A0AAN6XCG4"/>
<comment type="caution">
    <text evidence="2">The sequence shown here is derived from an EMBL/GenBank/DDBJ whole genome shotgun (WGS) entry which is preliminary data.</text>
</comment>
<dbReference type="Proteomes" id="UP001303160">
    <property type="component" value="Unassembled WGS sequence"/>
</dbReference>
<evidence type="ECO:0000313" key="3">
    <source>
        <dbReference type="Proteomes" id="UP001303160"/>
    </source>
</evidence>
<evidence type="ECO:0000256" key="1">
    <source>
        <dbReference type="SAM" id="SignalP"/>
    </source>
</evidence>
<name>A0AAN6XCG4_9PEZI</name>
<accession>A0AAN6XCG4</accession>
<feature type="signal peptide" evidence="1">
    <location>
        <begin position="1"/>
        <end position="21"/>
    </location>
</feature>
<feature type="chain" id="PRO_5042848296" evidence="1">
    <location>
        <begin position="22"/>
        <end position="131"/>
    </location>
</feature>
<gene>
    <name evidence="2" type="ORF">QBC40DRAFT_332209</name>
</gene>
<dbReference type="EMBL" id="MU863953">
    <property type="protein sequence ID" value="KAK4197959.1"/>
    <property type="molecule type" value="Genomic_DNA"/>
</dbReference>
<organism evidence="2 3">
    <name type="scientific">Triangularia verruculosa</name>
    <dbReference type="NCBI Taxonomy" id="2587418"/>
    <lineage>
        <taxon>Eukaryota</taxon>
        <taxon>Fungi</taxon>
        <taxon>Dikarya</taxon>
        <taxon>Ascomycota</taxon>
        <taxon>Pezizomycotina</taxon>
        <taxon>Sordariomycetes</taxon>
        <taxon>Sordariomycetidae</taxon>
        <taxon>Sordariales</taxon>
        <taxon>Podosporaceae</taxon>
        <taxon>Triangularia</taxon>
    </lineage>
</organism>
<evidence type="ECO:0000313" key="2">
    <source>
        <dbReference type="EMBL" id="KAK4197959.1"/>
    </source>
</evidence>
<proteinExistence type="predicted"/>
<protein>
    <submittedName>
        <fullName evidence="2">Uncharacterized protein</fullName>
    </submittedName>
</protein>
<reference evidence="2" key="1">
    <citation type="journal article" date="2023" name="Mol. Phylogenet. Evol.">
        <title>Genome-scale phylogeny and comparative genomics of the fungal order Sordariales.</title>
        <authorList>
            <person name="Hensen N."/>
            <person name="Bonometti L."/>
            <person name="Westerberg I."/>
            <person name="Brannstrom I.O."/>
            <person name="Guillou S."/>
            <person name="Cros-Aarteil S."/>
            <person name="Calhoun S."/>
            <person name="Haridas S."/>
            <person name="Kuo A."/>
            <person name="Mondo S."/>
            <person name="Pangilinan J."/>
            <person name="Riley R."/>
            <person name="LaButti K."/>
            <person name="Andreopoulos B."/>
            <person name="Lipzen A."/>
            <person name="Chen C."/>
            <person name="Yan M."/>
            <person name="Daum C."/>
            <person name="Ng V."/>
            <person name="Clum A."/>
            <person name="Steindorff A."/>
            <person name="Ohm R.A."/>
            <person name="Martin F."/>
            <person name="Silar P."/>
            <person name="Natvig D.O."/>
            <person name="Lalanne C."/>
            <person name="Gautier V."/>
            <person name="Ament-Velasquez S.L."/>
            <person name="Kruys A."/>
            <person name="Hutchinson M.I."/>
            <person name="Powell A.J."/>
            <person name="Barry K."/>
            <person name="Miller A.N."/>
            <person name="Grigoriev I.V."/>
            <person name="Debuchy R."/>
            <person name="Gladieux P."/>
            <person name="Hiltunen Thoren M."/>
            <person name="Johannesson H."/>
        </authorList>
    </citation>
    <scope>NUCLEOTIDE SEQUENCE</scope>
    <source>
        <strain evidence="2">CBS 315.58</strain>
    </source>
</reference>